<comment type="similarity">
    <text evidence="3">Belongs to the SmpB family.</text>
</comment>
<protein>
    <recommendedName>
        <fullName evidence="3">SsrA-binding protein</fullName>
    </recommendedName>
    <alternativeName>
        <fullName evidence="3">Small protein B</fullName>
    </alternativeName>
</protein>
<dbReference type="Proteomes" id="UP000230405">
    <property type="component" value="Unassembled WGS sequence"/>
</dbReference>
<dbReference type="PROSITE" id="PS01317">
    <property type="entry name" value="SSRP"/>
    <property type="match status" value="1"/>
</dbReference>
<evidence type="ECO:0000256" key="3">
    <source>
        <dbReference type="HAMAP-Rule" id="MF_00023"/>
    </source>
</evidence>
<dbReference type="InterPro" id="IPR020081">
    <property type="entry name" value="SsrA-bd_prot_CS"/>
</dbReference>
<dbReference type="InterPro" id="IPR023620">
    <property type="entry name" value="SmpB"/>
</dbReference>
<dbReference type="SUPFAM" id="SSF74982">
    <property type="entry name" value="Small protein B (SmpB)"/>
    <property type="match status" value="1"/>
</dbReference>
<dbReference type="EMBL" id="PFPO01000046">
    <property type="protein sequence ID" value="PIZ99143.1"/>
    <property type="molecule type" value="Genomic_DNA"/>
</dbReference>
<dbReference type="GO" id="GO:0070930">
    <property type="term" value="P:trans-translation-dependent protein tagging"/>
    <property type="evidence" value="ECO:0007669"/>
    <property type="project" value="TreeGrafter"/>
</dbReference>
<keyword evidence="1 3" id="KW-0963">Cytoplasm</keyword>
<comment type="subcellular location">
    <subcellularLocation>
        <location evidence="3">Cytoplasm</location>
    </subcellularLocation>
    <text evidence="3">The tmRNA-SmpB complex associates with stalled 70S ribosomes.</text>
</comment>
<name>A0A2M7VFE6_9BACT</name>
<dbReference type="HAMAP" id="MF_00023">
    <property type="entry name" value="SmpB"/>
    <property type="match status" value="1"/>
</dbReference>
<comment type="function">
    <text evidence="3">Required for rescue of stalled ribosomes mediated by trans-translation. Binds to transfer-messenger RNA (tmRNA), required for stable association of tmRNA with ribosomes. tmRNA and SmpB together mimic tRNA shape, replacing the anticodon stem-loop with SmpB. tmRNA is encoded by the ssrA gene; the 2 termini fold to resemble tRNA(Ala) and it encodes a 'tag peptide', a short internal open reading frame. During trans-translation Ala-aminoacylated tmRNA acts like a tRNA, entering the A-site of stalled ribosomes, displacing the stalled mRNA. The ribosome then switches to translate the ORF on the tmRNA; the nascent peptide is terminated with the 'tag peptide' encoded by the tmRNA and targeted for degradation. The ribosome is freed to recommence translation, which seems to be the essential function of trans-translation.</text>
</comment>
<dbReference type="InterPro" id="IPR000037">
    <property type="entry name" value="SsrA-bd_prot"/>
</dbReference>
<dbReference type="AlphaFoldDB" id="A0A2M7VFE6"/>
<dbReference type="Pfam" id="PF01668">
    <property type="entry name" value="SmpB"/>
    <property type="match status" value="1"/>
</dbReference>
<dbReference type="Gene3D" id="2.40.280.10">
    <property type="match status" value="1"/>
</dbReference>
<dbReference type="GO" id="GO:0005829">
    <property type="term" value="C:cytosol"/>
    <property type="evidence" value="ECO:0007669"/>
    <property type="project" value="TreeGrafter"/>
</dbReference>
<gene>
    <name evidence="3" type="primary">smpB</name>
    <name evidence="4" type="ORF">COX77_02490</name>
</gene>
<keyword evidence="2 3" id="KW-0694">RNA-binding</keyword>
<comment type="caution">
    <text evidence="4">The sequence shown here is derived from an EMBL/GenBank/DDBJ whole genome shotgun (WGS) entry which is preliminary data.</text>
</comment>
<evidence type="ECO:0000256" key="2">
    <source>
        <dbReference type="ARBA" id="ARBA00022884"/>
    </source>
</evidence>
<accession>A0A2M7VFE6</accession>
<evidence type="ECO:0000313" key="4">
    <source>
        <dbReference type="EMBL" id="PIZ99143.1"/>
    </source>
</evidence>
<sequence length="154" mass="17656">MHDYQIATNKKGLFNYKIIDHWEAGIKLTGPEVKSVKNGQINLTGSFISLEYHNNKPQLVLKSCKINAYQKSGYAQRNYNPERTRSLLLKRKELSTLAGKLSSPGLTIIPLSVYTKQRLIKIEIGLAQGLTKFDKRDKIKKRELDRNIQRSIAR</sequence>
<reference evidence="5" key="1">
    <citation type="submission" date="2017-09" db="EMBL/GenBank/DDBJ databases">
        <title>Depth-based differentiation of microbial function through sediment-hosted aquifers and enrichment of novel symbionts in the deep terrestrial subsurface.</title>
        <authorList>
            <person name="Probst A.J."/>
            <person name="Ladd B."/>
            <person name="Jarett J.K."/>
            <person name="Geller-Mcgrath D.E."/>
            <person name="Sieber C.M.K."/>
            <person name="Emerson J.B."/>
            <person name="Anantharaman K."/>
            <person name="Thomas B.C."/>
            <person name="Malmstrom R."/>
            <person name="Stieglmeier M."/>
            <person name="Klingl A."/>
            <person name="Woyke T."/>
            <person name="Ryan C.M."/>
            <person name="Banfield J.F."/>
        </authorList>
    </citation>
    <scope>NUCLEOTIDE SEQUENCE [LARGE SCALE GENOMIC DNA]</scope>
</reference>
<dbReference type="PANTHER" id="PTHR30308">
    <property type="entry name" value="TMRNA-BINDING COMPONENT OF TRANS-TRANSLATION TAGGING COMPLEX"/>
    <property type="match status" value="1"/>
</dbReference>
<proteinExistence type="inferred from homology"/>
<evidence type="ECO:0000256" key="1">
    <source>
        <dbReference type="ARBA" id="ARBA00022490"/>
    </source>
</evidence>
<dbReference type="PANTHER" id="PTHR30308:SF2">
    <property type="entry name" value="SSRA-BINDING PROTEIN"/>
    <property type="match status" value="1"/>
</dbReference>
<dbReference type="GO" id="GO:0070929">
    <property type="term" value="P:trans-translation"/>
    <property type="evidence" value="ECO:0007669"/>
    <property type="project" value="UniProtKB-UniRule"/>
</dbReference>
<organism evidence="4 5">
    <name type="scientific">Candidatus Komeilibacteria bacterium CG_4_10_14_0_2_um_filter_37_10</name>
    <dbReference type="NCBI Taxonomy" id="1974470"/>
    <lineage>
        <taxon>Bacteria</taxon>
        <taxon>Candidatus Komeiliibacteriota</taxon>
    </lineage>
</organism>
<dbReference type="CDD" id="cd09294">
    <property type="entry name" value="SmpB"/>
    <property type="match status" value="1"/>
</dbReference>
<dbReference type="NCBIfam" id="NF003843">
    <property type="entry name" value="PRK05422.1"/>
    <property type="match status" value="1"/>
</dbReference>
<dbReference type="GO" id="GO:0003723">
    <property type="term" value="F:RNA binding"/>
    <property type="evidence" value="ECO:0007669"/>
    <property type="project" value="UniProtKB-UniRule"/>
</dbReference>
<evidence type="ECO:0000313" key="5">
    <source>
        <dbReference type="Proteomes" id="UP000230405"/>
    </source>
</evidence>
<dbReference type="NCBIfam" id="TIGR00086">
    <property type="entry name" value="smpB"/>
    <property type="match status" value="1"/>
</dbReference>